<dbReference type="GO" id="GO:0003677">
    <property type="term" value="F:DNA binding"/>
    <property type="evidence" value="ECO:0007669"/>
    <property type="project" value="UniProtKB-KW"/>
</dbReference>
<dbReference type="InterPro" id="IPR001867">
    <property type="entry name" value="OmpR/PhoB-type_DNA-bd"/>
</dbReference>
<dbReference type="PANTHER" id="PTHR35807">
    <property type="entry name" value="TRANSCRIPTIONAL REGULATOR REDD-RELATED"/>
    <property type="match status" value="1"/>
</dbReference>
<dbReference type="InterPro" id="IPR051677">
    <property type="entry name" value="AfsR-DnrI-RedD_regulator"/>
</dbReference>
<accession>A0A238VDN7</accession>
<reference evidence="4 5" key="1">
    <citation type="submission" date="2017-06" db="EMBL/GenBank/DDBJ databases">
        <authorList>
            <person name="Kim H.J."/>
            <person name="Triplett B.A."/>
        </authorList>
    </citation>
    <scope>NUCLEOTIDE SEQUENCE [LARGE SCALE GENOMIC DNA]</scope>
    <source>
        <strain evidence="4 5">DSM 45207</strain>
    </source>
</reference>
<dbReference type="GO" id="GO:0006355">
    <property type="term" value="P:regulation of DNA-templated transcription"/>
    <property type="evidence" value="ECO:0007669"/>
    <property type="project" value="InterPro"/>
</dbReference>
<dbReference type="PANTHER" id="PTHR35807:SF1">
    <property type="entry name" value="TRANSCRIPTIONAL REGULATOR REDD"/>
    <property type="match status" value="1"/>
</dbReference>
<organism evidence="4 5">
    <name type="scientific">Haloechinothrix alba</name>
    <dbReference type="NCBI Taxonomy" id="664784"/>
    <lineage>
        <taxon>Bacteria</taxon>
        <taxon>Bacillati</taxon>
        <taxon>Actinomycetota</taxon>
        <taxon>Actinomycetes</taxon>
        <taxon>Pseudonocardiales</taxon>
        <taxon>Pseudonocardiaceae</taxon>
        <taxon>Haloechinothrix</taxon>
    </lineage>
</organism>
<dbReference type="InterPro" id="IPR036388">
    <property type="entry name" value="WH-like_DNA-bd_sf"/>
</dbReference>
<evidence type="ECO:0000313" key="4">
    <source>
        <dbReference type="EMBL" id="SNR31649.1"/>
    </source>
</evidence>
<feature type="domain" description="OmpR/PhoB-type" evidence="3">
    <location>
        <begin position="48"/>
        <end position="102"/>
    </location>
</feature>
<evidence type="ECO:0000256" key="1">
    <source>
        <dbReference type="ARBA" id="ARBA00023125"/>
    </source>
</evidence>
<protein>
    <submittedName>
        <fullName evidence="4">Transcriptional regulatory protein, C terminal</fullName>
    </submittedName>
</protein>
<feature type="region of interest" description="Disordered" evidence="2">
    <location>
        <begin position="1"/>
        <end position="20"/>
    </location>
</feature>
<gene>
    <name evidence="4" type="ORF">SAMN06265360_10210</name>
</gene>
<evidence type="ECO:0000313" key="5">
    <source>
        <dbReference type="Proteomes" id="UP000198348"/>
    </source>
</evidence>
<dbReference type="GO" id="GO:0000160">
    <property type="term" value="P:phosphorelay signal transduction system"/>
    <property type="evidence" value="ECO:0007669"/>
    <property type="project" value="InterPro"/>
</dbReference>
<evidence type="ECO:0000256" key="2">
    <source>
        <dbReference type="SAM" id="MobiDB-lite"/>
    </source>
</evidence>
<dbReference type="Proteomes" id="UP000198348">
    <property type="component" value="Unassembled WGS sequence"/>
</dbReference>
<dbReference type="AlphaFoldDB" id="A0A238VDN7"/>
<dbReference type="SUPFAM" id="SSF46894">
    <property type="entry name" value="C-terminal effector domain of the bipartite response regulators"/>
    <property type="match status" value="1"/>
</dbReference>
<dbReference type="EMBL" id="FZNW01000002">
    <property type="protein sequence ID" value="SNR31649.1"/>
    <property type="molecule type" value="Genomic_DNA"/>
</dbReference>
<keyword evidence="5" id="KW-1185">Reference proteome</keyword>
<sequence length="121" mass="13387">MHSDPAVWRGPDIERGSAGHGAVGSTTFTLLGPLEVLKDGTDYAPSAPKVLQLLAMLLLRPSKLVQIDSIVEELWADEPPRSVRTTMHTYVYQIRKCIEQNQLAPRERNCSSPSTRATCSR</sequence>
<dbReference type="Gene3D" id="1.10.10.10">
    <property type="entry name" value="Winged helix-like DNA-binding domain superfamily/Winged helix DNA-binding domain"/>
    <property type="match status" value="1"/>
</dbReference>
<name>A0A238VDN7_9PSEU</name>
<keyword evidence="1" id="KW-0238">DNA-binding</keyword>
<proteinExistence type="predicted"/>
<dbReference type="InterPro" id="IPR016032">
    <property type="entry name" value="Sig_transdc_resp-reg_C-effctor"/>
</dbReference>
<evidence type="ECO:0000259" key="3">
    <source>
        <dbReference type="Pfam" id="PF00486"/>
    </source>
</evidence>
<dbReference type="Pfam" id="PF00486">
    <property type="entry name" value="Trans_reg_C"/>
    <property type="match status" value="1"/>
</dbReference>